<dbReference type="InterPro" id="IPR029069">
    <property type="entry name" value="HotDog_dom_sf"/>
</dbReference>
<dbReference type="AlphaFoldDB" id="A0A229XWW1"/>
<evidence type="ECO:0000259" key="1">
    <source>
        <dbReference type="Pfam" id="PF03061"/>
    </source>
</evidence>
<gene>
    <name evidence="2" type="ORF">KXV57_001763</name>
</gene>
<comment type="caution">
    <text evidence="2">The sequence shown here is derived from an EMBL/GenBank/DDBJ whole genome shotgun (WGS) entry which is preliminary data.</text>
</comment>
<name>A0A229XWW1_ASPFM</name>
<reference evidence="2" key="1">
    <citation type="submission" date="2021-08" db="EMBL/GenBank/DDBJ databases">
        <title>Global Aspergillus fumigatus from environmental and clinical sources.</title>
        <authorList>
            <person name="Barber A."/>
            <person name="Sae-Ong T."/>
        </authorList>
    </citation>
    <scope>NUCLEOTIDE SEQUENCE</scope>
    <source>
        <strain evidence="2">NRZ-2016-071</strain>
    </source>
</reference>
<dbReference type="Proteomes" id="UP000813423">
    <property type="component" value="Unassembled WGS sequence"/>
</dbReference>
<evidence type="ECO:0000313" key="3">
    <source>
        <dbReference type="Proteomes" id="UP000813423"/>
    </source>
</evidence>
<feature type="domain" description="Thioesterase" evidence="1">
    <location>
        <begin position="89"/>
        <end position="156"/>
    </location>
</feature>
<dbReference type="CDD" id="cd03440">
    <property type="entry name" value="hot_dog"/>
    <property type="match status" value="1"/>
</dbReference>
<sequence length="178" mass="19754">MRAFPTTAPSSRLQTVRKPCLKAAYHTNSFYSPLANVAEKTSRTWLPGDKLKKALMGGYSPIIRTVDLGKEAEYMTSLEPRQRICYYPGKLHGGIQAFYLDNLFADCCRGALTANLTLSYLRPVNPRDPLSFSVWPVKVEGRKTYMEGCIKIPDAKTGAMTEAVRAKALFIRPKSGSA</sequence>
<accession>A0A229XWW1</accession>
<evidence type="ECO:0000313" key="2">
    <source>
        <dbReference type="EMBL" id="KAH1895690.1"/>
    </source>
</evidence>
<organism evidence="2 3">
    <name type="scientific">Aspergillus fumigatus</name>
    <name type="common">Neosartorya fumigata</name>
    <dbReference type="NCBI Taxonomy" id="746128"/>
    <lineage>
        <taxon>Eukaryota</taxon>
        <taxon>Fungi</taxon>
        <taxon>Dikarya</taxon>
        <taxon>Ascomycota</taxon>
        <taxon>Pezizomycotina</taxon>
        <taxon>Eurotiomycetes</taxon>
        <taxon>Eurotiomycetidae</taxon>
        <taxon>Eurotiales</taxon>
        <taxon>Aspergillaceae</taxon>
        <taxon>Aspergillus</taxon>
        <taxon>Aspergillus subgen. Fumigati</taxon>
    </lineage>
</organism>
<dbReference type="InterPro" id="IPR006683">
    <property type="entry name" value="Thioestr_dom"/>
</dbReference>
<dbReference type="Gene3D" id="3.10.129.10">
    <property type="entry name" value="Hotdog Thioesterase"/>
    <property type="match status" value="1"/>
</dbReference>
<dbReference type="PANTHER" id="PTHR47260">
    <property type="entry name" value="UPF0644 PROTEIN PB2B4.06"/>
    <property type="match status" value="1"/>
</dbReference>
<proteinExistence type="predicted"/>
<dbReference type="EMBL" id="JAIBSC010000135">
    <property type="protein sequence ID" value="KAH1895690.1"/>
    <property type="molecule type" value="Genomic_DNA"/>
</dbReference>
<dbReference type="PANTHER" id="PTHR47260:SF6">
    <property type="entry name" value="THIOESTERASE DOMAIN-CONTAINING PROTEIN"/>
    <property type="match status" value="1"/>
</dbReference>
<dbReference type="SUPFAM" id="SSF54637">
    <property type="entry name" value="Thioesterase/thiol ester dehydrase-isomerase"/>
    <property type="match status" value="1"/>
</dbReference>
<dbReference type="InterPro" id="IPR052061">
    <property type="entry name" value="PTE-AB_protein"/>
</dbReference>
<protein>
    <recommendedName>
        <fullName evidence="1">Thioesterase domain-containing protein</fullName>
    </recommendedName>
</protein>
<dbReference type="Pfam" id="PF03061">
    <property type="entry name" value="4HBT"/>
    <property type="match status" value="1"/>
</dbReference>